<gene>
    <name evidence="1" type="ORF">EMCG_05269</name>
</gene>
<organism evidence="1 2">
    <name type="scientific">[Emmonsia] crescens</name>
    <dbReference type="NCBI Taxonomy" id="73230"/>
    <lineage>
        <taxon>Eukaryota</taxon>
        <taxon>Fungi</taxon>
        <taxon>Dikarya</taxon>
        <taxon>Ascomycota</taxon>
        <taxon>Pezizomycotina</taxon>
        <taxon>Eurotiomycetes</taxon>
        <taxon>Eurotiomycetidae</taxon>
        <taxon>Onygenales</taxon>
        <taxon>Ajellomycetaceae</taxon>
        <taxon>Emergomyces</taxon>
    </lineage>
</organism>
<dbReference type="Proteomes" id="UP000034164">
    <property type="component" value="Unassembled WGS sequence"/>
</dbReference>
<reference evidence="2" key="1">
    <citation type="journal article" date="2015" name="PLoS Genet.">
        <title>The dynamic genome and transcriptome of the human fungal pathogen Blastomyces and close relative Emmonsia.</title>
        <authorList>
            <person name="Munoz J.F."/>
            <person name="Gauthier G.M."/>
            <person name="Desjardins C.A."/>
            <person name="Gallo J.E."/>
            <person name="Holder J."/>
            <person name="Sullivan T.D."/>
            <person name="Marty A.J."/>
            <person name="Carmen J.C."/>
            <person name="Chen Z."/>
            <person name="Ding L."/>
            <person name="Gujja S."/>
            <person name="Magrini V."/>
            <person name="Misas E."/>
            <person name="Mitreva M."/>
            <person name="Priest M."/>
            <person name="Saif S."/>
            <person name="Whiston E.A."/>
            <person name="Young S."/>
            <person name="Zeng Q."/>
            <person name="Goldman W.E."/>
            <person name="Mardis E.R."/>
            <person name="Taylor J.W."/>
            <person name="McEwen J.G."/>
            <person name="Clay O.K."/>
            <person name="Klein B.S."/>
            <person name="Cuomo C.A."/>
        </authorList>
    </citation>
    <scope>NUCLEOTIDE SEQUENCE [LARGE SCALE GENOMIC DNA]</scope>
    <source>
        <strain evidence="2">UAMH 3008</strain>
    </source>
</reference>
<sequence length="70" mass="8229">MAVSIEVTYFNLRFDIPKVEDETDRWIPDKSSILNFQFRVDDRMTESTRKAEESKFLSFSQGRIHKSLAA</sequence>
<proteinExistence type="predicted"/>
<dbReference type="AlphaFoldDB" id="A0A0G2HPF1"/>
<name>A0A0G2HPF1_9EURO</name>
<accession>A0A0G2HPF1</accession>
<dbReference type="VEuPathDB" id="FungiDB:EMCG_05269"/>
<comment type="caution">
    <text evidence="1">The sequence shown here is derived from an EMBL/GenBank/DDBJ whole genome shotgun (WGS) entry which is preliminary data.</text>
</comment>
<evidence type="ECO:0000313" key="2">
    <source>
        <dbReference type="Proteomes" id="UP000034164"/>
    </source>
</evidence>
<protein>
    <submittedName>
        <fullName evidence="1">Uncharacterized protein</fullName>
    </submittedName>
</protein>
<dbReference type="EMBL" id="LCZI01001633">
    <property type="protein sequence ID" value="KKZ59883.1"/>
    <property type="molecule type" value="Genomic_DNA"/>
</dbReference>
<evidence type="ECO:0000313" key="1">
    <source>
        <dbReference type="EMBL" id="KKZ59883.1"/>
    </source>
</evidence>